<comment type="caution">
    <text evidence="3">The sequence shown here is derived from an EMBL/GenBank/DDBJ whole genome shotgun (WGS) entry which is preliminary data.</text>
</comment>
<evidence type="ECO:0000256" key="1">
    <source>
        <dbReference type="SAM" id="Phobius"/>
    </source>
</evidence>
<feature type="transmembrane region" description="Helical" evidence="1">
    <location>
        <begin position="235"/>
        <end position="257"/>
    </location>
</feature>
<keyword evidence="4" id="KW-1185">Reference proteome</keyword>
<dbReference type="AlphaFoldDB" id="A0AAV1I0N5"/>
<dbReference type="Proteomes" id="UP001314263">
    <property type="component" value="Unassembled WGS sequence"/>
</dbReference>
<feature type="signal peptide" evidence="2">
    <location>
        <begin position="1"/>
        <end position="16"/>
    </location>
</feature>
<protein>
    <submittedName>
        <fullName evidence="3">Uncharacterized protein</fullName>
    </submittedName>
</protein>
<dbReference type="EMBL" id="CAUYUE010000004">
    <property type="protein sequence ID" value="CAK0767495.1"/>
    <property type="molecule type" value="Genomic_DNA"/>
</dbReference>
<evidence type="ECO:0000313" key="4">
    <source>
        <dbReference type="Proteomes" id="UP001314263"/>
    </source>
</evidence>
<feature type="transmembrane region" description="Helical" evidence="1">
    <location>
        <begin position="264"/>
        <end position="286"/>
    </location>
</feature>
<keyword evidence="2" id="KW-0732">Signal</keyword>
<evidence type="ECO:0000256" key="2">
    <source>
        <dbReference type="SAM" id="SignalP"/>
    </source>
</evidence>
<reference evidence="3 4" key="1">
    <citation type="submission" date="2023-10" db="EMBL/GenBank/DDBJ databases">
        <authorList>
            <person name="Maclean D."/>
            <person name="Macfadyen A."/>
        </authorList>
    </citation>
    <scope>NUCLEOTIDE SEQUENCE [LARGE SCALE GENOMIC DNA]</scope>
</reference>
<keyword evidence="1" id="KW-0812">Transmembrane</keyword>
<feature type="chain" id="PRO_5044010231" evidence="2">
    <location>
        <begin position="17"/>
        <end position="327"/>
    </location>
</feature>
<keyword evidence="1" id="KW-0472">Membrane</keyword>
<gene>
    <name evidence="3" type="ORF">CVIRNUC_003467</name>
</gene>
<name>A0AAV1I0N5_9CHLO</name>
<sequence length="327" mass="35259">MLHFFALFLLTPTSHARAVVTNATLFDFDLHDNVQNLAKIKNLAFEVASNGTAHSDGLDILKELIPDLDDEHTNLTRTQTDAIVDIVFRTPLIVNQTECQAYKNLPLKTCGRSNHTENEQLSELVRGLQAGCEHGLSALMGYVVEGGIRACFDVNLATNSSCVQNTIGCLRGLRGTDMRISTQIQEVLQGHALTKRSQHTSALGLHDVSNSTDVVLYKRATPPKELINARKTAQWTGIVTILGIVAAIITFFLGLWLGFPVGAMAIAFTVLGLIGAASGASSQLAVSRELGKAVKDIQGRKDISNTTVVAPVKPGYCSVFPSFKACQ</sequence>
<proteinExistence type="predicted"/>
<evidence type="ECO:0000313" key="3">
    <source>
        <dbReference type="EMBL" id="CAK0767495.1"/>
    </source>
</evidence>
<organism evidence="3 4">
    <name type="scientific">Coccomyxa viridis</name>
    <dbReference type="NCBI Taxonomy" id="1274662"/>
    <lineage>
        <taxon>Eukaryota</taxon>
        <taxon>Viridiplantae</taxon>
        <taxon>Chlorophyta</taxon>
        <taxon>core chlorophytes</taxon>
        <taxon>Trebouxiophyceae</taxon>
        <taxon>Trebouxiophyceae incertae sedis</taxon>
        <taxon>Coccomyxaceae</taxon>
        <taxon>Coccomyxa</taxon>
    </lineage>
</organism>
<accession>A0AAV1I0N5</accession>
<keyword evidence="1" id="KW-1133">Transmembrane helix</keyword>